<organism evidence="2 3">
    <name type="scientific">Shewanella surugensis</name>
    <dbReference type="NCBI Taxonomy" id="212020"/>
    <lineage>
        <taxon>Bacteria</taxon>
        <taxon>Pseudomonadati</taxon>
        <taxon>Pseudomonadota</taxon>
        <taxon>Gammaproteobacteria</taxon>
        <taxon>Alteromonadales</taxon>
        <taxon>Shewanellaceae</taxon>
        <taxon>Shewanella</taxon>
    </lineage>
</organism>
<dbReference type="InterPro" id="IPR002622">
    <property type="entry name" value="Transposase_14"/>
</dbReference>
<feature type="domain" description="Transposase Synechocystis PCC 6803" evidence="1">
    <location>
        <begin position="5"/>
        <end position="60"/>
    </location>
</feature>
<dbReference type="Pfam" id="PF01710">
    <property type="entry name" value="HTH_Tnp_IS630"/>
    <property type="match status" value="1"/>
</dbReference>
<evidence type="ECO:0000313" key="2">
    <source>
        <dbReference type="EMBL" id="MCL1127979.1"/>
    </source>
</evidence>
<proteinExistence type="predicted"/>
<evidence type="ECO:0000259" key="1">
    <source>
        <dbReference type="Pfam" id="PF01710"/>
    </source>
</evidence>
<comment type="caution">
    <text evidence="2">The sequence shown here is derived from an EMBL/GenBank/DDBJ whole genome shotgun (WGS) entry which is preliminary data.</text>
</comment>
<gene>
    <name evidence="2" type="ORF">L2764_26910</name>
</gene>
<protein>
    <submittedName>
        <fullName evidence="2">IS630 transposase-related protein</fullName>
    </submittedName>
</protein>
<keyword evidence="3" id="KW-1185">Reference proteome</keyword>
<dbReference type="Proteomes" id="UP001203423">
    <property type="component" value="Unassembled WGS sequence"/>
</dbReference>
<evidence type="ECO:0000313" key="3">
    <source>
        <dbReference type="Proteomes" id="UP001203423"/>
    </source>
</evidence>
<reference evidence="2 3" key="1">
    <citation type="submission" date="2022-01" db="EMBL/GenBank/DDBJ databases">
        <title>Whole genome-based taxonomy of the Shewanellaceae.</title>
        <authorList>
            <person name="Martin-Rodriguez A.J."/>
        </authorList>
    </citation>
    <scope>NUCLEOTIDE SEQUENCE [LARGE SCALE GENOMIC DNA]</scope>
    <source>
        <strain evidence="2 3">DSM 17177</strain>
    </source>
</reference>
<sequence length="63" mass="7399">MEPCSKRNKPATKVDMTALKRDVDDHPDDYQWERATRLNVGQPTIHYALKRLKISYKKNTKTP</sequence>
<accession>A0ABT0LJV7</accession>
<dbReference type="EMBL" id="JAKIKS010000280">
    <property type="protein sequence ID" value="MCL1127979.1"/>
    <property type="molecule type" value="Genomic_DNA"/>
</dbReference>
<name>A0ABT0LJV7_9GAMM</name>